<name>A0A8T7M7B7_9CHLR</name>
<dbReference type="Proteomes" id="UP000521676">
    <property type="component" value="Unassembled WGS sequence"/>
</dbReference>
<evidence type="ECO:0000313" key="1">
    <source>
        <dbReference type="EMBL" id="NWJ47941.1"/>
    </source>
</evidence>
<proteinExistence type="predicted"/>
<dbReference type="Proteomes" id="UP001431572">
    <property type="component" value="Chromosome 2"/>
</dbReference>
<accession>A0A8T7M7B7</accession>
<evidence type="ECO:0000313" key="4">
    <source>
        <dbReference type="Proteomes" id="UP001431572"/>
    </source>
</evidence>
<reference evidence="1 3" key="1">
    <citation type="submission" date="2020-06" db="EMBL/GenBank/DDBJ databases">
        <title>Anoxygenic phototrophic Chloroflexota member uses a Type I reaction center.</title>
        <authorList>
            <person name="Tsuji J.M."/>
            <person name="Shaw N.A."/>
            <person name="Nagashima S."/>
            <person name="Venkiteswaran J."/>
            <person name="Schiff S.L."/>
            <person name="Hanada S."/>
            <person name="Tank M."/>
            <person name="Neufeld J.D."/>
        </authorList>
    </citation>
    <scope>NUCLEOTIDE SEQUENCE [LARGE SCALE GENOMIC DNA]</scope>
    <source>
        <strain evidence="1">L227-S17</strain>
    </source>
</reference>
<keyword evidence="4" id="KW-1185">Reference proteome</keyword>
<evidence type="ECO:0000313" key="2">
    <source>
        <dbReference type="EMBL" id="WJW69846.1"/>
    </source>
</evidence>
<dbReference type="EMBL" id="CP128400">
    <property type="protein sequence ID" value="WJW69846.1"/>
    <property type="molecule type" value="Genomic_DNA"/>
</dbReference>
<gene>
    <name evidence="1" type="ORF">HXX08_18970</name>
    <name evidence="2" type="ORF">OZ401_003476</name>
</gene>
<protein>
    <submittedName>
        <fullName evidence="1">Uncharacterized protein</fullName>
    </submittedName>
</protein>
<evidence type="ECO:0000313" key="3">
    <source>
        <dbReference type="Proteomes" id="UP000521676"/>
    </source>
</evidence>
<dbReference type="AlphaFoldDB" id="A0A8T7M7B7"/>
<reference evidence="2" key="2">
    <citation type="journal article" date="2024" name="Nature">
        <title>Anoxygenic phototroph of the Chloroflexota uses a type I reaction centre.</title>
        <authorList>
            <person name="Tsuji J.M."/>
            <person name="Shaw N.A."/>
            <person name="Nagashima S."/>
            <person name="Venkiteswaran J.J."/>
            <person name="Schiff S.L."/>
            <person name="Watanabe T."/>
            <person name="Fukui M."/>
            <person name="Hanada S."/>
            <person name="Tank M."/>
            <person name="Neufeld J.D."/>
        </authorList>
    </citation>
    <scope>NUCLEOTIDE SEQUENCE</scope>
    <source>
        <strain evidence="2">L227-S17</strain>
    </source>
</reference>
<organism evidence="1 3">
    <name type="scientific">Candidatus Chlorohelix allophototropha</name>
    <dbReference type="NCBI Taxonomy" id="3003348"/>
    <lineage>
        <taxon>Bacteria</taxon>
        <taxon>Bacillati</taxon>
        <taxon>Chloroflexota</taxon>
        <taxon>Chloroflexia</taxon>
        <taxon>Candidatus Chloroheliales</taxon>
        <taxon>Candidatus Chloroheliaceae</taxon>
        <taxon>Candidatus Chlorohelix</taxon>
    </lineage>
</organism>
<sequence length="66" mass="7088">MQEKKEEQTALPIVEGELADEALENVSGGTGTGGQAILDLNSQVEMISNIMKTKHDTVKNSISNIM</sequence>
<dbReference type="RefSeq" id="WP_341471718.1">
    <property type="nucleotide sequence ID" value="NZ_CP128400.1"/>
</dbReference>
<dbReference type="EMBL" id="JACATZ010000003">
    <property type="protein sequence ID" value="NWJ47941.1"/>
    <property type="molecule type" value="Genomic_DNA"/>
</dbReference>